<dbReference type="Proteomes" id="UP000184267">
    <property type="component" value="Unassembled WGS sequence"/>
</dbReference>
<reference evidence="1 2" key="1">
    <citation type="submission" date="2016-10" db="EMBL/GenBank/DDBJ databases">
        <title>Genome sequence of the basidiomycete white-rot fungus Trametes pubescens.</title>
        <authorList>
            <person name="Makela M.R."/>
            <person name="Granchi Z."/>
            <person name="Peng M."/>
            <person name="De Vries R.P."/>
            <person name="Grigoriev I."/>
            <person name="Riley R."/>
            <person name="Hilden K."/>
        </authorList>
    </citation>
    <scope>NUCLEOTIDE SEQUENCE [LARGE SCALE GENOMIC DNA]</scope>
    <source>
        <strain evidence="1 2">FBCC735</strain>
    </source>
</reference>
<proteinExistence type="predicted"/>
<accession>A0A1M2W6D0</accession>
<name>A0A1M2W6D0_TRAPU</name>
<evidence type="ECO:0000313" key="1">
    <source>
        <dbReference type="EMBL" id="OJT15415.1"/>
    </source>
</evidence>
<dbReference type="EMBL" id="MNAD01000164">
    <property type="protein sequence ID" value="OJT15415.1"/>
    <property type="molecule type" value="Genomic_DNA"/>
</dbReference>
<evidence type="ECO:0000313" key="2">
    <source>
        <dbReference type="Proteomes" id="UP000184267"/>
    </source>
</evidence>
<gene>
    <name evidence="1" type="ORF">TRAPUB_8028</name>
</gene>
<dbReference type="AlphaFoldDB" id="A0A1M2W6D0"/>
<sequence length="52" mass="6204">MRPRIADDHYRRVGQRIAEGLTWREILNGVGMTRGFFTDMMAVWSLFSEWWG</sequence>
<comment type="caution">
    <text evidence="1">The sequence shown here is derived from an EMBL/GenBank/DDBJ whole genome shotgun (WGS) entry which is preliminary data.</text>
</comment>
<keyword evidence="2" id="KW-1185">Reference proteome</keyword>
<protein>
    <submittedName>
        <fullName evidence="1">Uncharacterized protein</fullName>
    </submittedName>
</protein>
<organism evidence="1 2">
    <name type="scientific">Trametes pubescens</name>
    <name type="common">White-rot fungus</name>
    <dbReference type="NCBI Taxonomy" id="154538"/>
    <lineage>
        <taxon>Eukaryota</taxon>
        <taxon>Fungi</taxon>
        <taxon>Dikarya</taxon>
        <taxon>Basidiomycota</taxon>
        <taxon>Agaricomycotina</taxon>
        <taxon>Agaricomycetes</taxon>
        <taxon>Polyporales</taxon>
        <taxon>Polyporaceae</taxon>
        <taxon>Trametes</taxon>
    </lineage>
</organism>